<sequence>MFETNSFTGSFKEGCQQKAVPPVQLALVNMVLHRPTINNQSDAPPTQAALSIAQLLKLNGVKHRQKQKRSTSFIGTKIKEHPDVRHSTSQETPLPLYIGMMLHVETRMRGLMDKLFSLGLSISYDRVLRLSAEMGNRACQMFQTEQVVCPPTLRGSVFTTAAVDNIDQNPSSTITKDSFHGIGISLLQHLMCAD</sequence>
<proteinExistence type="predicted"/>
<reference evidence="1" key="1">
    <citation type="submission" date="2023-10" db="EMBL/GenBank/DDBJ databases">
        <title>Genome assemblies of two species of porcelain crab, Petrolisthes cinctipes and Petrolisthes manimaculis (Anomura: Porcellanidae).</title>
        <authorList>
            <person name="Angst P."/>
        </authorList>
    </citation>
    <scope>NUCLEOTIDE SEQUENCE</scope>
    <source>
        <strain evidence="1">PB745_01</strain>
        <tissue evidence="1">Gill</tissue>
    </source>
</reference>
<dbReference type="EMBL" id="JAWQEG010000606">
    <property type="protein sequence ID" value="KAK3887811.1"/>
    <property type="molecule type" value="Genomic_DNA"/>
</dbReference>
<name>A0AAE1KW82_PETCI</name>
<comment type="caution">
    <text evidence="1">The sequence shown here is derived from an EMBL/GenBank/DDBJ whole genome shotgun (WGS) entry which is preliminary data.</text>
</comment>
<organism evidence="1 2">
    <name type="scientific">Petrolisthes cinctipes</name>
    <name type="common">Flat porcelain crab</name>
    <dbReference type="NCBI Taxonomy" id="88211"/>
    <lineage>
        <taxon>Eukaryota</taxon>
        <taxon>Metazoa</taxon>
        <taxon>Ecdysozoa</taxon>
        <taxon>Arthropoda</taxon>
        <taxon>Crustacea</taxon>
        <taxon>Multicrustacea</taxon>
        <taxon>Malacostraca</taxon>
        <taxon>Eumalacostraca</taxon>
        <taxon>Eucarida</taxon>
        <taxon>Decapoda</taxon>
        <taxon>Pleocyemata</taxon>
        <taxon>Anomura</taxon>
        <taxon>Galatheoidea</taxon>
        <taxon>Porcellanidae</taxon>
        <taxon>Petrolisthes</taxon>
    </lineage>
</organism>
<keyword evidence="2" id="KW-1185">Reference proteome</keyword>
<evidence type="ECO:0000313" key="2">
    <source>
        <dbReference type="Proteomes" id="UP001286313"/>
    </source>
</evidence>
<dbReference type="PANTHER" id="PTHR47018">
    <property type="entry name" value="CXC DOMAIN-CONTAINING PROTEIN-RELATED"/>
    <property type="match status" value="1"/>
</dbReference>
<accession>A0AAE1KW82</accession>
<gene>
    <name evidence="1" type="ORF">Pcinc_008090</name>
</gene>
<evidence type="ECO:0000313" key="1">
    <source>
        <dbReference type="EMBL" id="KAK3887811.1"/>
    </source>
</evidence>
<dbReference type="Proteomes" id="UP001286313">
    <property type="component" value="Unassembled WGS sequence"/>
</dbReference>
<dbReference type="AlphaFoldDB" id="A0AAE1KW82"/>
<protein>
    <submittedName>
        <fullName evidence="1">Uncharacterized protein</fullName>
    </submittedName>
</protein>